<protein>
    <recommendedName>
        <fullName evidence="3">Nucleoside 2-deoxyribosyltransferase</fullName>
    </recommendedName>
</protein>
<organism evidence="1 2">
    <name type="scientific">Campylobacter concisus</name>
    <dbReference type="NCBI Taxonomy" id="199"/>
    <lineage>
        <taxon>Bacteria</taxon>
        <taxon>Pseudomonadati</taxon>
        <taxon>Campylobacterota</taxon>
        <taxon>Epsilonproteobacteria</taxon>
        <taxon>Campylobacterales</taxon>
        <taxon>Campylobacteraceae</taxon>
        <taxon>Campylobacter</taxon>
    </lineage>
</organism>
<evidence type="ECO:0000313" key="2">
    <source>
        <dbReference type="Proteomes" id="UP000192671"/>
    </source>
</evidence>
<accession>A0A1X0U1S2</accession>
<sequence>MEIIKIYVCSPYSVFGDDKKKAREVAIKALAEANEYFNGDERYELFSPVLNNSAYRNLSYNEVMKICLKQLDSCGAIFVPSEKTCDPDIIQSSKGILMEMNHALLNGYRVFDPGALFGAIEI</sequence>
<comment type="caution">
    <text evidence="1">The sequence shown here is derived from an EMBL/GenBank/DDBJ whole genome shotgun (WGS) entry which is preliminary data.</text>
</comment>
<evidence type="ECO:0008006" key="3">
    <source>
        <dbReference type="Google" id="ProtNLM"/>
    </source>
</evidence>
<proteinExistence type="predicted"/>
<reference evidence="1 2" key="1">
    <citation type="journal article" date="2017" name="Gene Rep">
        <title>The ribosomal RNA operon (rrn) of Campylobacter concisus supports molecular typing to genomospecies level.</title>
        <authorList>
            <person name="Huq M."/>
            <person name="Van T.T.H."/>
            <person name="Gurtler V."/>
            <person name="Elshagmani E."/>
            <person name="Allemailem K.S."/>
            <person name="Smooker P.M."/>
            <person name="Istivan T.S."/>
        </authorList>
    </citation>
    <scope>NUCLEOTIDE SEQUENCE [LARGE SCALE GENOMIC DNA]</scope>
    <source>
        <strain evidence="1 2">RCH 26</strain>
    </source>
</reference>
<dbReference type="AlphaFoldDB" id="A0A1X0U1S2"/>
<dbReference type="Proteomes" id="UP000192671">
    <property type="component" value="Unassembled WGS sequence"/>
</dbReference>
<dbReference type="Gene3D" id="3.40.50.10400">
    <property type="entry name" value="Hypothetical protein PA1492"/>
    <property type="match status" value="1"/>
</dbReference>
<name>A0A1X0U1S2_9BACT</name>
<evidence type="ECO:0000313" key="1">
    <source>
        <dbReference type="EMBL" id="ORI07437.1"/>
    </source>
</evidence>
<gene>
    <name evidence="1" type="ORF">A3835_07745</name>
</gene>
<dbReference type="EMBL" id="LVWL01000020">
    <property type="protein sequence ID" value="ORI07437.1"/>
    <property type="molecule type" value="Genomic_DNA"/>
</dbReference>